<dbReference type="Proteomes" id="UP000510660">
    <property type="component" value="Chromosome"/>
</dbReference>
<dbReference type="Pfam" id="PF01476">
    <property type="entry name" value="LysM"/>
    <property type="match status" value="1"/>
</dbReference>
<dbReference type="SMART" id="SM00257">
    <property type="entry name" value="LysM"/>
    <property type="match status" value="1"/>
</dbReference>
<dbReference type="RefSeq" id="WP_180862025.1">
    <property type="nucleotide sequence ID" value="NZ_CP047415.1"/>
</dbReference>
<dbReference type="Gene3D" id="3.10.350.10">
    <property type="entry name" value="LysM domain"/>
    <property type="match status" value="1"/>
</dbReference>
<organism evidence="2 3">
    <name type="scientific">Lactobacillus crispatus</name>
    <dbReference type="NCBI Taxonomy" id="47770"/>
    <lineage>
        <taxon>Bacteria</taxon>
        <taxon>Bacillati</taxon>
        <taxon>Bacillota</taxon>
        <taxon>Bacilli</taxon>
        <taxon>Lactobacillales</taxon>
        <taxon>Lactobacillaceae</taxon>
        <taxon>Lactobacillus</taxon>
    </lineage>
</organism>
<evidence type="ECO:0000259" key="1">
    <source>
        <dbReference type="PROSITE" id="PS51782"/>
    </source>
</evidence>
<dbReference type="CDD" id="cd00118">
    <property type="entry name" value="LysM"/>
    <property type="match status" value="1"/>
</dbReference>
<dbReference type="EMBL" id="CP047415">
    <property type="protein sequence ID" value="QLL73775.1"/>
    <property type="molecule type" value="Genomic_DNA"/>
</dbReference>
<evidence type="ECO:0000313" key="3">
    <source>
        <dbReference type="Proteomes" id="UP000510660"/>
    </source>
</evidence>
<reference evidence="2 3" key="1">
    <citation type="submission" date="2020-01" db="EMBL/GenBank/DDBJ databases">
        <title>Complete and circular genome sequences of six lactobacillus isolates from horses.</title>
        <authorList>
            <person name="Hassan H.M."/>
        </authorList>
    </citation>
    <scope>NUCLEOTIDE SEQUENCE [LARGE SCALE GENOMIC DNA]</scope>
    <source>
        <strain evidence="2 3">1D</strain>
    </source>
</reference>
<protein>
    <submittedName>
        <fullName evidence="2">LysM peptidoglycan-binding domain-containing protein</fullName>
    </submittedName>
</protein>
<dbReference type="SUPFAM" id="SSF54106">
    <property type="entry name" value="LysM domain"/>
    <property type="match status" value="1"/>
</dbReference>
<feature type="domain" description="LysM" evidence="1">
    <location>
        <begin position="72"/>
        <end position="117"/>
    </location>
</feature>
<dbReference type="PROSITE" id="PS51782">
    <property type="entry name" value="LYSM"/>
    <property type="match status" value="1"/>
</dbReference>
<proteinExistence type="predicted"/>
<evidence type="ECO:0000313" key="2">
    <source>
        <dbReference type="EMBL" id="QLL73775.1"/>
    </source>
</evidence>
<gene>
    <name evidence="2" type="ORF">GTO85_05025</name>
</gene>
<dbReference type="InterPro" id="IPR036779">
    <property type="entry name" value="LysM_dom_sf"/>
</dbReference>
<accession>A0A7H9E940</accession>
<name>A0A7H9E940_9LACO</name>
<dbReference type="InterPro" id="IPR018392">
    <property type="entry name" value="LysM"/>
</dbReference>
<sequence length="128" mass="14448">MADSNEIKPVSTNLTNEETKQAINAFKPKSVEVAPKVEKPIEVVKPTPVAKEVKPMAEVKDPRGMFDYTGCEQYTVQDGESLFDVAQKYKVALQQLRYFNHVPKDTMRVKPKQTLYIPKEPVLVPVGE</sequence>
<dbReference type="AlphaFoldDB" id="A0A7H9E940"/>